<sequence length="144" mass="16107">MTTKEPETRQWTVFSASCPSRESLARIANKWTAMIVILLHGAPLRFSELHGQVGGITKKVLVDTLRALERDGMVERFRDADDAARYRLTRLGRTLHEPLLALEVWAEAHVEEVLEAQSRYDSVLDDQILTNLGPADTAGRLPSA</sequence>
<comment type="caution">
    <text evidence="5">The sequence shown here is derived from an EMBL/GenBank/DDBJ whole genome shotgun (WGS) entry which is preliminary data.</text>
</comment>
<dbReference type="InterPro" id="IPR036390">
    <property type="entry name" value="WH_DNA-bd_sf"/>
</dbReference>
<dbReference type="PANTHER" id="PTHR33204:SF37">
    <property type="entry name" value="HTH-TYPE TRANSCRIPTIONAL REGULATOR YODB"/>
    <property type="match status" value="1"/>
</dbReference>
<evidence type="ECO:0000313" key="5">
    <source>
        <dbReference type="EMBL" id="MBA8808310.1"/>
    </source>
</evidence>
<keyword evidence="3" id="KW-0804">Transcription</keyword>
<dbReference type="AlphaFoldDB" id="A0A7W3J8P9"/>
<evidence type="ECO:0000259" key="4">
    <source>
        <dbReference type="PROSITE" id="PS51118"/>
    </source>
</evidence>
<evidence type="ECO:0000313" key="6">
    <source>
        <dbReference type="Proteomes" id="UP000540568"/>
    </source>
</evidence>
<name>A0A7W3J8P9_9MICO</name>
<gene>
    <name evidence="5" type="ORF">FHX71_002252</name>
</gene>
<keyword evidence="2 5" id="KW-0238">DNA-binding</keyword>
<dbReference type="EMBL" id="JACGWV010000001">
    <property type="protein sequence ID" value="MBA8808310.1"/>
    <property type="molecule type" value="Genomic_DNA"/>
</dbReference>
<proteinExistence type="predicted"/>
<dbReference type="Proteomes" id="UP000540568">
    <property type="component" value="Unassembled WGS sequence"/>
</dbReference>
<dbReference type="InterPro" id="IPR002577">
    <property type="entry name" value="HTH_HxlR"/>
</dbReference>
<dbReference type="InterPro" id="IPR036388">
    <property type="entry name" value="WH-like_DNA-bd_sf"/>
</dbReference>
<keyword evidence="6" id="KW-1185">Reference proteome</keyword>
<evidence type="ECO:0000256" key="3">
    <source>
        <dbReference type="ARBA" id="ARBA00023163"/>
    </source>
</evidence>
<protein>
    <submittedName>
        <fullName evidence="5">DNA-binding HxlR family transcriptional regulator</fullName>
    </submittedName>
</protein>
<evidence type="ECO:0000256" key="1">
    <source>
        <dbReference type="ARBA" id="ARBA00023015"/>
    </source>
</evidence>
<reference evidence="5 6" key="1">
    <citation type="submission" date="2020-07" db="EMBL/GenBank/DDBJ databases">
        <title>Sequencing the genomes of 1000 actinobacteria strains.</title>
        <authorList>
            <person name="Klenk H.-P."/>
        </authorList>
    </citation>
    <scope>NUCLEOTIDE SEQUENCE [LARGE SCALE GENOMIC DNA]</scope>
    <source>
        <strain evidence="5 6">DSM 44121</strain>
    </source>
</reference>
<dbReference type="GO" id="GO:0003677">
    <property type="term" value="F:DNA binding"/>
    <property type="evidence" value="ECO:0007669"/>
    <property type="project" value="UniProtKB-KW"/>
</dbReference>
<dbReference type="SUPFAM" id="SSF46785">
    <property type="entry name" value="Winged helix' DNA-binding domain"/>
    <property type="match status" value="1"/>
</dbReference>
<dbReference type="PANTHER" id="PTHR33204">
    <property type="entry name" value="TRANSCRIPTIONAL REGULATOR, MARR FAMILY"/>
    <property type="match status" value="1"/>
</dbReference>
<accession>A0A7W3J8P9</accession>
<feature type="domain" description="HTH hxlR-type" evidence="4">
    <location>
        <begin position="18"/>
        <end position="114"/>
    </location>
</feature>
<dbReference type="PROSITE" id="PS51118">
    <property type="entry name" value="HTH_HXLR"/>
    <property type="match status" value="1"/>
</dbReference>
<dbReference type="Gene3D" id="1.10.10.10">
    <property type="entry name" value="Winged helix-like DNA-binding domain superfamily/Winged helix DNA-binding domain"/>
    <property type="match status" value="1"/>
</dbReference>
<keyword evidence="1" id="KW-0805">Transcription regulation</keyword>
<dbReference type="Pfam" id="PF01638">
    <property type="entry name" value="HxlR"/>
    <property type="match status" value="1"/>
</dbReference>
<evidence type="ECO:0000256" key="2">
    <source>
        <dbReference type="ARBA" id="ARBA00023125"/>
    </source>
</evidence>
<dbReference type="RefSeq" id="WP_312877016.1">
    <property type="nucleotide sequence ID" value="NZ_BAAATF010000003.1"/>
</dbReference>
<organism evidence="5 6">
    <name type="scientific">Promicromonospora sukumoe</name>
    <dbReference type="NCBI Taxonomy" id="88382"/>
    <lineage>
        <taxon>Bacteria</taxon>
        <taxon>Bacillati</taxon>
        <taxon>Actinomycetota</taxon>
        <taxon>Actinomycetes</taxon>
        <taxon>Micrococcales</taxon>
        <taxon>Promicromonosporaceae</taxon>
        <taxon>Promicromonospora</taxon>
    </lineage>
</organism>